<reference evidence="2 3" key="1">
    <citation type="submission" date="2016-07" db="EMBL/GenBank/DDBJ databases">
        <title>Pervasive Adenine N6-methylation of Active Genes in Fungi.</title>
        <authorList>
            <consortium name="DOE Joint Genome Institute"/>
            <person name="Mondo S.J."/>
            <person name="Dannebaum R.O."/>
            <person name="Kuo R.C."/>
            <person name="Labutti K."/>
            <person name="Haridas S."/>
            <person name="Kuo A."/>
            <person name="Salamov A."/>
            <person name="Ahrendt S.R."/>
            <person name="Lipzen A."/>
            <person name="Sullivan W."/>
            <person name="Andreopoulos W.B."/>
            <person name="Clum A."/>
            <person name="Lindquist E."/>
            <person name="Daum C."/>
            <person name="Ramamoorthy G.K."/>
            <person name="Gryganskyi A."/>
            <person name="Culley D."/>
            <person name="Magnuson J.K."/>
            <person name="James T.Y."/>
            <person name="O'Malley M.A."/>
            <person name="Stajich J.E."/>
            <person name="Spatafora J.W."/>
            <person name="Visel A."/>
            <person name="Grigoriev I.V."/>
        </authorList>
    </citation>
    <scope>NUCLEOTIDE SEQUENCE [LARGE SCALE GENOMIC DNA]</scope>
    <source>
        <strain evidence="2 3">NRRL 3301</strain>
    </source>
</reference>
<name>A0A1X2GF37_9FUNG</name>
<dbReference type="AlphaFoldDB" id="A0A1X2GF37"/>
<protein>
    <submittedName>
        <fullName evidence="2">Uncharacterized protein</fullName>
    </submittedName>
</protein>
<evidence type="ECO:0000313" key="2">
    <source>
        <dbReference type="EMBL" id="ORX52362.1"/>
    </source>
</evidence>
<gene>
    <name evidence="2" type="ORF">DM01DRAFT_362193</name>
</gene>
<dbReference type="Proteomes" id="UP000242146">
    <property type="component" value="Unassembled WGS sequence"/>
</dbReference>
<proteinExistence type="predicted"/>
<comment type="caution">
    <text evidence="2">The sequence shown here is derived from an EMBL/GenBank/DDBJ whole genome shotgun (WGS) entry which is preliminary data.</text>
</comment>
<organism evidence="2 3">
    <name type="scientific">Hesseltinella vesiculosa</name>
    <dbReference type="NCBI Taxonomy" id="101127"/>
    <lineage>
        <taxon>Eukaryota</taxon>
        <taxon>Fungi</taxon>
        <taxon>Fungi incertae sedis</taxon>
        <taxon>Mucoromycota</taxon>
        <taxon>Mucoromycotina</taxon>
        <taxon>Mucoromycetes</taxon>
        <taxon>Mucorales</taxon>
        <taxon>Cunninghamellaceae</taxon>
        <taxon>Hesseltinella</taxon>
    </lineage>
</organism>
<dbReference type="EMBL" id="MCGT01000018">
    <property type="protein sequence ID" value="ORX52362.1"/>
    <property type="molecule type" value="Genomic_DNA"/>
</dbReference>
<evidence type="ECO:0000313" key="3">
    <source>
        <dbReference type="Proteomes" id="UP000242146"/>
    </source>
</evidence>
<evidence type="ECO:0000256" key="1">
    <source>
        <dbReference type="SAM" id="MobiDB-lite"/>
    </source>
</evidence>
<sequence>MSSYFRDLLNSEASVSDVTDEFDEELSASPPLAEDLVPQKRRVSSLLDDDLHDSIEPEEGEAATSQTCDVFALPSLSTTDGILPIPSAPSSLDLSQLSTADSSHSLQFPSQPLSPTIQSMPSIGQSISIRSSCHCSVWTSITWKQLNATFLISSNHCHILNRSISIHGKKIQLTLIFYYVLLQPISWKKRDLLWIDYPCRYRHFRYQYVPSFVMVPLVKKKYIQVDKSVDHRKLMMTTRLSYLQLRPSASLPAAC</sequence>
<feature type="region of interest" description="Disordered" evidence="1">
    <location>
        <begin position="16"/>
        <end position="39"/>
    </location>
</feature>
<keyword evidence="3" id="KW-1185">Reference proteome</keyword>
<accession>A0A1X2GF37</accession>